<dbReference type="Pfam" id="PF01323">
    <property type="entry name" value="DSBA"/>
    <property type="match status" value="1"/>
</dbReference>
<gene>
    <name evidence="4" type="ORF">CH341_01305</name>
</gene>
<dbReference type="OrthoDB" id="5244108at2"/>
<comment type="caution">
    <text evidence="4">The sequence shown here is derived from an EMBL/GenBank/DDBJ whole genome shotgun (WGS) entry which is preliminary data.</text>
</comment>
<comment type="catalytic activity">
    <reaction evidence="1">
        <text>2-hydroxychromene-2-carboxylate = (3E)-4-(2-hydroxyphenyl)-2-oxobut-3-enoate</text>
        <dbReference type="Rhea" id="RHEA:27401"/>
        <dbReference type="ChEBI" id="CHEBI:59350"/>
        <dbReference type="ChEBI" id="CHEBI:59353"/>
        <dbReference type="EC" id="5.99.1.4"/>
    </reaction>
</comment>
<dbReference type="InterPro" id="IPR051924">
    <property type="entry name" value="GST_Kappa/NadH"/>
</dbReference>
<evidence type="ECO:0000256" key="1">
    <source>
        <dbReference type="PIRNR" id="PIRNR006386"/>
    </source>
</evidence>
<comment type="similarity">
    <text evidence="1">Belongs to the GST superfamily. NadH family.</text>
</comment>
<evidence type="ECO:0000256" key="2">
    <source>
        <dbReference type="PIRSR" id="PIRSR006386-1"/>
    </source>
</evidence>
<proteinExistence type="inferred from homology"/>
<dbReference type="SUPFAM" id="SSF52833">
    <property type="entry name" value="Thioredoxin-like"/>
    <property type="match status" value="1"/>
</dbReference>
<name>A0A327LDU4_9BRAD</name>
<dbReference type="EMBL" id="NPEX01000004">
    <property type="protein sequence ID" value="RAI45978.1"/>
    <property type="molecule type" value="Genomic_DNA"/>
</dbReference>
<reference evidence="4 5" key="1">
    <citation type="submission" date="2017-07" db="EMBL/GenBank/DDBJ databases">
        <title>Draft Genome Sequences of Select Purple Nonsulfur Bacteria.</title>
        <authorList>
            <person name="Lasarre B."/>
            <person name="Mckinlay J.B."/>
        </authorList>
    </citation>
    <scope>NUCLEOTIDE SEQUENCE [LARGE SCALE GENOMIC DNA]</scope>
    <source>
        <strain evidence="4 5">DSM 5909</strain>
    </source>
</reference>
<dbReference type="Gene3D" id="3.40.30.10">
    <property type="entry name" value="Glutaredoxin"/>
    <property type="match status" value="1"/>
</dbReference>
<evidence type="ECO:0000313" key="5">
    <source>
        <dbReference type="Proteomes" id="UP000249130"/>
    </source>
</evidence>
<dbReference type="GO" id="GO:0004364">
    <property type="term" value="F:glutathione transferase activity"/>
    <property type="evidence" value="ECO:0007669"/>
    <property type="project" value="TreeGrafter"/>
</dbReference>
<dbReference type="InterPro" id="IPR014440">
    <property type="entry name" value="HCCAis_GSTk"/>
</dbReference>
<dbReference type="PANTHER" id="PTHR42943:SF2">
    <property type="entry name" value="GLUTATHIONE S-TRANSFERASE KAPPA 1"/>
    <property type="match status" value="1"/>
</dbReference>
<dbReference type="GO" id="GO:0004602">
    <property type="term" value="F:glutathione peroxidase activity"/>
    <property type="evidence" value="ECO:0007669"/>
    <property type="project" value="TreeGrafter"/>
</dbReference>
<organism evidence="4 5">
    <name type="scientific">Rhodoplanes roseus</name>
    <dbReference type="NCBI Taxonomy" id="29409"/>
    <lineage>
        <taxon>Bacteria</taxon>
        <taxon>Pseudomonadati</taxon>
        <taxon>Pseudomonadota</taxon>
        <taxon>Alphaproteobacteria</taxon>
        <taxon>Hyphomicrobiales</taxon>
        <taxon>Nitrobacteraceae</taxon>
        <taxon>Rhodoplanes</taxon>
    </lineage>
</organism>
<feature type="active site" description="Nucleophile" evidence="2">
    <location>
        <position position="12"/>
    </location>
</feature>
<dbReference type="CDD" id="cd03022">
    <property type="entry name" value="DsbA_HCCA_Iso"/>
    <property type="match status" value="1"/>
</dbReference>
<dbReference type="GO" id="GO:1901170">
    <property type="term" value="P:naphthalene catabolic process"/>
    <property type="evidence" value="ECO:0007669"/>
    <property type="project" value="InterPro"/>
</dbReference>
<protein>
    <recommendedName>
        <fullName evidence="1">2-hydroxychromene-2-carboxylate isomerase</fullName>
        <ecNumber evidence="1">5.99.1.4</ecNumber>
    </recommendedName>
</protein>
<dbReference type="GO" id="GO:0006749">
    <property type="term" value="P:glutathione metabolic process"/>
    <property type="evidence" value="ECO:0007669"/>
    <property type="project" value="TreeGrafter"/>
</dbReference>
<dbReference type="PIRSF" id="PIRSF006386">
    <property type="entry name" value="HCCAis_GSTk"/>
    <property type="match status" value="1"/>
</dbReference>
<dbReference type="PANTHER" id="PTHR42943">
    <property type="entry name" value="GLUTATHIONE S-TRANSFERASE KAPPA"/>
    <property type="match status" value="1"/>
</dbReference>
<dbReference type="GO" id="GO:0018845">
    <property type="term" value="F:2-hydroxychromene-2-carboxylate isomerase activity"/>
    <property type="evidence" value="ECO:0007669"/>
    <property type="project" value="UniProtKB-UniRule"/>
</dbReference>
<evidence type="ECO:0000313" key="4">
    <source>
        <dbReference type="EMBL" id="RAI45978.1"/>
    </source>
</evidence>
<dbReference type="InterPro" id="IPR001853">
    <property type="entry name" value="DSBA-like_thioredoxin_dom"/>
</dbReference>
<dbReference type="InterPro" id="IPR044087">
    <property type="entry name" value="NahD-like"/>
</dbReference>
<accession>A0A327LDU4</accession>
<dbReference type="InterPro" id="IPR036249">
    <property type="entry name" value="Thioredoxin-like_sf"/>
</dbReference>
<feature type="domain" description="DSBA-like thioredoxin" evidence="3">
    <location>
        <begin position="4"/>
        <end position="186"/>
    </location>
</feature>
<dbReference type="Proteomes" id="UP000249130">
    <property type="component" value="Unassembled WGS sequence"/>
</dbReference>
<dbReference type="RefSeq" id="WP_111417229.1">
    <property type="nucleotide sequence ID" value="NZ_NPEX01000004.1"/>
</dbReference>
<dbReference type="AlphaFoldDB" id="A0A327LDU4"/>
<sequence>MPVVEWFYDVISPFAYIQQEQFDRLPPDVEVVPKPIVLGAILDHWKTKGPAEIPTKRTFIYRIAQQRAIERNVPYKTPPAHPFNPIRALRLAVAVGATVDTTRTIMRFIWRDGGDVNAPDGWAELCSRLGVSPTDEAFIATEAVKGGLRANTDRAIALGVFGVPTFHLNGELFWGEDATGLFLSYLAQPTLFDTGEWARISDLPVGIQRKAA</sequence>
<dbReference type="EC" id="5.99.1.4" evidence="1"/>
<evidence type="ECO:0000259" key="3">
    <source>
        <dbReference type="Pfam" id="PF01323"/>
    </source>
</evidence>
<keyword evidence="1 4" id="KW-0413">Isomerase</keyword>
<keyword evidence="5" id="KW-1185">Reference proteome</keyword>